<comment type="caution">
    <text evidence="2">The sequence shown here is derived from an EMBL/GenBank/DDBJ whole genome shotgun (WGS) entry which is preliminary data.</text>
</comment>
<evidence type="ECO:0000313" key="2">
    <source>
        <dbReference type="EMBL" id="CAL4188271.1"/>
    </source>
</evidence>
<name>A0AAV2SDZ8_MEGNR</name>
<gene>
    <name evidence="2" type="ORF">MNOR_LOCUS36272</name>
</gene>
<evidence type="ECO:0000313" key="3">
    <source>
        <dbReference type="Proteomes" id="UP001497623"/>
    </source>
</evidence>
<keyword evidence="1" id="KW-0732">Signal</keyword>
<proteinExistence type="predicted"/>
<sequence length="158" mass="18071">MLKQVIALVNTVSLMTVVTSSSSSSRSTSIIIAPGSELLAINSIGYNTVIDLRQPPMYTWPRHLKAGTKKNIDYNAVHLRQSPSYTWPLYLKAASWPKKTIDYNAVDHRQSPLYTWPRYLKTAGPKKKVNKGRTVSGYDPSNWRQHNNWSNNYYRGRK</sequence>
<accession>A0AAV2SDZ8</accession>
<reference evidence="2 3" key="1">
    <citation type="submission" date="2024-05" db="EMBL/GenBank/DDBJ databases">
        <authorList>
            <person name="Wallberg A."/>
        </authorList>
    </citation>
    <scope>NUCLEOTIDE SEQUENCE [LARGE SCALE GENOMIC DNA]</scope>
</reference>
<protein>
    <submittedName>
        <fullName evidence="2">Uncharacterized protein</fullName>
    </submittedName>
</protein>
<feature type="chain" id="PRO_5043528213" evidence="1">
    <location>
        <begin position="21"/>
        <end position="158"/>
    </location>
</feature>
<organism evidence="2 3">
    <name type="scientific">Meganyctiphanes norvegica</name>
    <name type="common">Northern krill</name>
    <name type="synonym">Thysanopoda norvegica</name>
    <dbReference type="NCBI Taxonomy" id="48144"/>
    <lineage>
        <taxon>Eukaryota</taxon>
        <taxon>Metazoa</taxon>
        <taxon>Ecdysozoa</taxon>
        <taxon>Arthropoda</taxon>
        <taxon>Crustacea</taxon>
        <taxon>Multicrustacea</taxon>
        <taxon>Malacostraca</taxon>
        <taxon>Eumalacostraca</taxon>
        <taxon>Eucarida</taxon>
        <taxon>Euphausiacea</taxon>
        <taxon>Euphausiidae</taxon>
        <taxon>Meganyctiphanes</taxon>
    </lineage>
</organism>
<dbReference type="AlphaFoldDB" id="A0AAV2SDZ8"/>
<dbReference type="Proteomes" id="UP001497623">
    <property type="component" value="Unassembled WGS sequence"/>
</dbReference>
<feature type="signal peptide" evidence="1">
    <location>
        <begin position="1"/>
        <end position="20"/>
    </location>
</feature>
<dbReference type="EMBL" id="CAXKWB010064914">
    <property type="protein sequence ID" value="CAL4188271.1"/>
    <property type="molecule type" value="Genomic_DNA"/>
</dbReference>
<keyword evidence="3" id="KW-1185">Reference proteome</keyword>
<evidence type="ECO:0000256" key="1">
    <source>
        <dbReference type="SAM" id="SignalP"/>
    </source>
</evidence>